<dbReference type="GO" id="GO:0015288">
    <property type="term" value="F:porin activity"/>
    <property type="evidence" value="ECO:0007669"/>
    <property type="project" value="UniProtKB-KW"/>
</dbReference>
<keyword evidence="11" id="KW-0406">Ion transport</keyword>
<dbReference type="InterPro" id="IPR034626">
    <property type="entry name" value="OEP24"/>
</dbReference>
<evidence type="ECO:0000256" key="1">
    <source>
        <dbReference type="ARBA" id="ARBA00002327"/>
    </source>
</evidence>
<keyword evidence="13" id="KW-0472">Membrane</keyword>
<keyword evidence="7" id="KW-0150">Chloroplast</keyword>
<evidence type="ECO:0000313" key="14">
    <source>
        <dbReference type="EMBL" id="MBA4633403.1"/>
    </source>
</evidence>
<sequence>MLKASVRGNYACDANGAAGTVTVNAGDVKLRALVSEATFAAGPKFSGLCLSLEKPGSFIIDYDVPRKDVRFQFMNSARVLDRDLRLTYSHSRGDNRVALDGMLVIDSANKVSANYAFDSGNCKLKYSYTHKGVRTFEPCYDVKKNSWDFAVSQRICDDDVIRASYQTSSRVLALEWARASPFNGQFKVAASLNLAEETKVPKLSAESTWNFDM</sequence>
<dbReference type="GO" id="GO:0034765">
    <property type="term" value="P:regulation of monoatomic ion transmembrane transport"/>
    <property type="evidence" value="ECO:0007669"/>
    <property type="project" value="InterPro"/>
</dbReference>
<evidence type="ECO:0000256" key="6">
    <source>
        <dbReference type="ARBA" id="ARBA00022452"/>
    </source>
</evidence>
<evidence type="ECO:0008006" key="15">
    <source>
        <dbReference type="Google" id="ProtNLM"/>
    </source>
</evidence>
<evidence type="ECO:0000256" key="11">
    <source>
        <dbReference type="ARBA" id="ARBA00023065"/>
    </source>
</evidence>
<dbReference type="PANTHER" id="PTHR35284">
    <property type="entry name" value="OUTER ENVELOPE PORE PROTEIN 24A, CHLOROPLASTIC-RELATED"/>
    <property type="match status" value="1"/>
</dbReference>
<keyword evidence="5" id="KW-0813">Transport</keyword>
<evidence type="ECO:0000256" key="7">
    <source>
        <dbReference type="ARBA" id="ARBA00022528"/>
    </source>
</evidence>
<reference evidence="14" key="1">
    <citation type="journal article" date="2013" name="J. Plant Res.">
        <title>Effect of fungi and light on seed germination of three Opuntia species from semiarid lands of central Mexico.</title>
        <authorList>
            <person name="Delgado-Sanchez P."/>
            <person name="Jimenez-Bremont J.F."/>
            <person name="Guerrero-Gonzalez Mde L."/>
            <person name="Flores J."/>
        </authorList>
    </citation>
    <scope>NUCLEOTIDE SEQUENCE</scope>
    <source>
        <tissue evidence="14">Cladode</tissue>
    </source>
</reference>
<evidence type="ECO:0000256" key="10">
    <source>
        <dbReference type="ARBA" id="ARBA00022805"/>
    </source>
</evidence>
<keyword evidence="6" id="KW-1134">Transmembrane beta strand</keyword>
<evidence type="ECO:0000256" key="4">
    <source>
        <dbReference type="ARBA" id="ARBA00011593"/>
    </source>
</evidence>
<dbReference type="GO" id="GO:0009707">
    <property type="term" value="C:chloroplast outer membrane"/>
    <property type="evidence" value="ECO:0007669"/>
    <property type="project" value="UniProtKB-SubCell"/>
</dbReference>
<organism evidence="14">
    <name type="scientific">Opuntia streptacantha</name>
    <name type="common">Prickly pear cactus</name>
    <name type="synonym">Opuntia cardona</name>
    <dbReference type="NCBI Taxonomy" id="393608"/>
    <lineage>
        <taxon>Eukaryota</taxon>
        <taxon>Viridiplantae</taxon>
        <taxon>Streptophyta</taxon>
        <taxon>Embryophyta</taxon>
        <taxon>Tracheophyta</taxon>
        <taxon>Spermatophyta</taxon>
        <taxon>Magnoliopsida</taxon>
        <taxon>eudicotyledons</taxon>
        <taxon>Gunneridae</taxon>
        <taxon>Pentapetalae</taxon>
        <taxon>Caryophyllales</taxon>
        <taxon>Cactineae</taxon>
        <taxon>Cactaceae</taxon>
        <taxon>Opuntioideae</taxon>
        <taxon>Opuntia</taxon>
    </lineage>
</organism>
<reference evidence="14" key="2">
    <citation type="submission" date="2020-07" db="EMBL/GenBank/DDBJ databases">
        <authorList>
            <person name="Vera ALvarez R."/>
            <person name="Arias-Moreno D.M."/>
            <person name="Jimenez-Jacinto V."/>
            <person name="Jimenez-Bremont J.F."/>
            <person name="Swaminathan K."/>
            <person name="Moose S.P."/>
            <person name="Guerrero-Gonzalez M.L."/>
            <person name="Marino-Ramirez L."/>
            <person name="Landsman D."/>
            <person name="Rodriguez-Kessler M."/>
            <person name="Delgado-Sanchez P."/>
        </authorList>
    </citation>
    <scope>NUCLEOTIDE SEQUENCE</scope>
    <source>
        <tissue evidence="14">Cladode</tissue>
    </source>
</reference>
<dbReference type="AlphaFoldDB" id="A0A7C9D7B9"/>
<evidence type="ECO:0000256" key="13">
    <source>
        <dbReference type="ARBA" id="ARBA00023136"/>
    </source>
</evidence>
<dbReference type="EMBL" id="GISG01086731">
    <property type="protein sequence ID" value="MBA4633403.1"/>
    <property type="molecule type" value="Transcribed_RNA"/>
</dbReference>
<comment type="function">
    <text evidence="1">High-conductance voltage-dependent solute channel with a slight selectivity for cations transporting triosephosphates, dicarboxylic acids, ATP, inorganic phosphate (Pi), sugars, and positively or negatively charged amino acids.</text>
</comment>
<keyword evidence="12" id="KW-0626">Porin</keyword>
<evidence type="ECO:0000256" key="12">
    <source>
        <dbReference type="ARBA" id="ARBA00023114"/>
    </source>
</evidence>
<keyword evidence="10" id="KW-1002">Plastid outer membrane</keyword>
<dbReference type="GO" id="GO:0034426">
    <property type="term" value="C:etioplast membrane"/>
    <property type="evidence" value="ECO:0007669"/>
    <property type="project" value="UniProtKB-SubCell"/>
</dbReference>
<keyword evidence="9" id="KW-0812">Transmembrane</keyword>
<keyword evidence="8" id="KW-0934">Plastid</keyword>
<comment type="subunit">
    <text evidence="4">Homooligomers form large rather nonselective pores in plastidial outer membranes.</text>
</comment>
<evidence type="ECO:0000256" key="8">
    <source>
        <dbReference type="ARBA" id="ARBA00022640"/>
    </source>
</evidence>
<protein>
    <recommendedName>
        <fullName evidence="15">Outer envelope pore protein 24, chloroplastic</fullName>
    </recommendedName>
</protein>
<evidence type="ECO:0000256" key="2">
    <source>
        <dbReference type="ARBA" id="ARBA00004396"/>
    </source>
</evidence>
<dbReference type="GO" id="GO:0046930">
    <property type="term" value="C:pore complex"/>
    <property type="evidence" value="ECO:0007669"/>
    <property type="project" value="UniProtKB-KW"/>
</dbReference>
<proteinExistence type="predicted"/>
<comment type="subcellular location">
    <subcellularLocation>
        <location evidence="2">Plastid</location>
        <location evidence="2">Chloroplast outer membrane</location>
        <topology evidence="2">Multi-pass membrane protein</topology>
    </subcellularLocation>
    <subcellularLocation>
        <location evidence="3">Plastid</location>
        <location evidence="3">Etioplast membrane</location>
        <topology evidence="3">Multi-pass membrane protein</topology>
    </subcellularLocation>
</comment>
<evidence type="ECO:0000256" key="3">
    <source>
        <dbReference type="ARBA" id="ARBA00004441"/>
    </source>
</evidence>
<dbReference type="GO" id="GO:0022843">
    <property type="term" value="F:voltage-gated monoatomic cation channel activity"/>
    <property type="evidence" value="ECO:0007669"/>
    <property type="project" value="InterPro"/>
</dbReference>
<dbReference type="PANTHER" id="PTHR35284:SF1">
    <property type="entry name" value="OUTER ENVELOPE PORE PROTEIN 24A, CHLOROPLASTIC-RELATED"/>
    <property type="match status" value="1"/>
</dbReference>
<accession>A0A7C9D7B9</accession>
<evidence type="ECO:0000256" key="9">
    <source>
        <dbReference type="ARBA" id="ARBA00022692"/>
    </source>
</evidence>
<evidence type="ECO:0000256" key="5">
    <source>
        <dbReference type="ARBA" id="ARBA00022448"/>
    </source>
</evidence>
<name>A0A7C9D7B9_OPUST</name>